<feature type="transmembrane region" description="Helical" evidence="1">
    <location>
        <begin position="40"/>
        <end position="58"/>
    </location>
</feature>
<dbReference type="Proteomes" id="UP001214898">
    <property type="component" value="Chromosome"/>
</dbReference>
<dbReference type="InterPro" id="IPR025699">
    <property type="entry name" value="ABC2_memb-like"/>
</dbReference>
<keyword evidence="1" id="KW-1133">Transmembrane helix</keyword>
<dbReference type="Pfam" id="PF13346">
    <property type="entry name" value="ABC2_membrane_5"/>
    <property type="match status" value="1"/>
</dbReference>
<feature type="transmembrane region" description="Helical" evidence="1">
    <location>
        <begin position="191"/>
        <end position="212"/>
    </location>
</feature>
<name>A0A0D1L5W6_BACIU</name>
<evidence type="ECO:0000313" key="4">
    <source>
        <dbReference type="Proteomes" id="UP000032247"/>
    </source>
</evidence>
<evidence type="ECO:0000313" key="2">
    <source>
        <dbReference type="EMBL" id="KIU11091.1"/>
    </source>
</evidence>
<dbReference type="EMBL" id="JXBC01000004">
    <property type="protein sequence ID" value="KIU11091.1"/>
    <property type="molecule type" value="Genomic_DNA"/>
</dbReference>
<reference evidence="2 4" key="1">
    <citation type="submission" date="2014-12" db="EMBL/GenBank/DDBJ databases">
        <title>Comparative genome analysis of Bacillus coagulans HM-08, Clostridium butyricum HM-68, Bacillus subtilis HM-66 and Bacillus licheniformis BL-09.</title>
        <authorList>
            <person name="Zhang H."/>
        </authorList>
    </citation>
    <scope>NUCLEOTIDE SEQUENCE [LARGE SCALE GENOMIC DNA]</scope>
    <source>
        <strain evidence="2 4">HM-66</strain>
    </source>
</reference>
<dbReference type="Proteomes" id="UP000032247">
    <property type="component" value="Unassembled WGS sequence"/>
</dbReference>
<accession>A0A0D1L5W6</accession>
<feature type="transmembrane region" description="Helical" evidence="1">
    <location>
        <begin position="85"/>
        <end position="105"/>
    </location>
</feature>
<reference evidence="3" key="2">
    <citation type="submission" date="2023-03" db="EMBL/GenBank/DDBJ databases">
        <title>Complete genome sequences of 52 Bacillus and Priestia strains isolated from West-African fermentations and 26 reference strains from the DSMZ collection.</title>
        <authorList>
            <person name="Wiedenbein E.S."/>
            <person name="Canoy T.S."/>
            <person name="Hui Y."/>
            <person name="Parkouda C."/>
            <person name="Dawende C."/>
            <person name="Ametefe E."/>
            <person name="Jespersen L."/>
            <person name="Nielsen D.S."/>
        </authorList>
    </citation>
    <scope>NUCLEOTIDE SEQUENCE</scope>
    <source>
        <strain evidence="3">PRO56</strain>
    </source>
</reference>
<keyword evidence="1" id="KW-0812">Transmembrane</keyword>
<dbReference type="EMBL" id="CP120576">
    <property type="protein sequence ID" value="WEY85054.1"/>
    <property type="molecule type" value="Genomic_DNA"/>
</dbReference>
<protein>
    <submittedName>
        <fullName evidence="3">ABC-2 transporter permease</fullName>
    </submittedName>
</protein>
<evidence type="ECO:0000313" key="3">
    <source>
        <dbReference type="EMBL" id="WEY85054.1"/>
    </source>
</evidence>
<dbReference type="AlphaFoldDB" id="A0A0D1L5W6"/>
<evidence type="ECO:0000256" key="1">
    <source>
        <dbReference type="SAM" id="Phobius"/>
    </source>
</evidence>
<gene>
    <name evidence="3" type="ORF">P5633_01820</name>
    <name evidence="2" type="ORF">SC09_Contig25orf01050</name>
</gene>
<dbReference type="PATRIC" id="fig|1423.173.peg.3205"/>
<keyword evidence="1" id="KW-0472">Membrane</keyword>
<dbReference type="PANTHER" id="PTHR41309:SF2">
    <property type="entry name" value="MEMBRANE PROTEIN"/>
    <property type="match status" value="1"/>
</dbReference>
<proteinExistence type="predicted"/>
<dbReference type="PANTHER" id="PTHR41309">
    <property type="entry name" value="MEMBRANE PROTEIN-RELATED"/>
    <property type="match status" value="1"/>
</dbReference>
<feature type="transmembrane region" description="Helical" evidence="1">
    <location>
        <begin position="117"/>
        <end position="142"/>
    </location>
</feature>
<feature type="transmembrane region" description="Helical" evidence="1">
    <location>
        <begin position="12"/>
        <end position="34"/>
    </location>
</feature>
<organism evidence="2 4">
    <name type="scientific">Bacillus subtilis</name>
    <dbReference type="NCBI Taxonomy" id="1423"/>
    <lineage>
        <taxon>Bacteria</taxon>
        <taxon>Bacillati</taxon>
        <taxon>Bacillota</taxon>
        <taxon>Bacilli</taxon>
        <taxon>Bacillales</taxon>
        <taxon>Bacillaceae</taxon>
        <taxon>Bacillus</taxon>
    </lineage>
</organism>
<sequence length="217" mass="24423">MKGLLLTNYYLVYRSFFAYTGLAILVCGIIFYFGDDSMHRFVAMLTILFVAMPALEVIKYEGKSGYDKYVLTLPVSRRDIVQSHYFFYFLVVVIGAFISCGIFYVYGLVSDTSFDGIFNIVSFGTFIVLFAGAIVYPLLYILGPEKSDVIVIGGAMGGLFATFGLQSLVGYLIKQLPLSNLNIDTSFYVPIIYIIFGAIIYIISFFIAVFIYHKKEF</sequence>
<feature type="transmembrane region" description="Helical" evidence="1">
    <location>
        <begin position="149"/>
        <end position="171"/>
    </location>
</feature>